<keyword evidence="7" id="KW-0479">Metal-binding</keyword>
<dbReference type="CDD" id="cd07718">
    <property type="entry name" value="RNaseZ_ELAC1_ELAC2-C-term-like_MBL-fold"/>
    <property type="match status" value="1"/>
</dbReference>
<evidence type="ECO:0000256" key="2">
    <source>
        <dbReference type="ARBA" id="ARBA00001947"/>
    </source>
</evidence>
<evidence type="ECO:0000256" key="3">
    <source>
        <dbReference type="ARBA" id="ARBA00007823"/>
    </source>
</evidence>
<dbReference type="PANTHER" id="PTHR12553">
    <property type="entry name" value="ZINC PHOSPHODIESTERASE ELAC PROTEIN 2"/>
    <property type="match status" value="1"/>
</dbReference>
<dbReference type="Proteomes" id="UP000295703">
    <property type="component" value="Unassembled WGS sequence"/>
</dbReference>
<evidence type="ECO:0000256" key="4">
    <source>
        <dbReference type="ARBA" id="ARBA00012477"/>
    </source>
</evidence>
<keyword evidence="12" id="KW-0732">Signal</keyword>
<dbReference type="PANTHER" id="PTHR12553:SF49">
    <property type="entry name" value="ZINC PHOSPHODIESTERASE ELAC PROTEIN 2"/>
    <property type="match status" value="1"/>
</dbReference>
<comment type="cofactor">
    <cofactor evidence="2">
        <name>Zn(2+)</name>
        <dbReference type="ChEBI" id="CHEBI:29105"/>
    </cofactor>
</comment>
<comment type="catalytic activity">
    <reaction evidence="1">
        <text>Endonucleolytic cleavage of RNA, removing extra 3' nucleotides from tRNA precursor, generating 3' termini of tRNAs. A 3'-hydroxy group is left at the tRNA terminus and a 5'-phosphoryl group is left at the trailer molecule.</text>
        <dbReference type="EC" id="3.1.26.11"/>
    </reaction>
</comment>
<evidence type="ECO:0000256" key="12">
    <source>
        <dbReference type="SAM" id="SignalP"/>
    </source>
</evidence>
<dbReference type="Gene3D" id="3.60.15.10">
    <property type="entry name" value="Ribonuclease Z/Hydroxyacylglutathione hydrolase-like"/>
    <property type="match status" value="3"/>
</dbReference>
<dbReference type="GO" id="GO:0046872">
    <property type="term" value="F:metal ion binding"/>
    <property type="evidence" value="ECO:0007669"/>
    <property type="project" value="UniProtKB-KW"/>
</dbReference>
<keyword evidence="16" id="KW-1185">Reference proteome</keyword>
<feature type="region of interest" description="Disordered" evidence="11">
    <location>
        <begin position="439"/>
        <end position="467"/>
    </location>
</feature>
<evidence type="ECO:0000256" key="5">
    <source>
        <dbReference type="ARBA" id="ARBA00022694"/>
    </source>
</evidence>
<dbReference type="GO" id="GO:0042781">
    <property type="term" value="F:3'-tRNA processing endoribonuclease activity"/>
    <property type="evidence" value="ECO:0007669"/>
    <property type="project" value="UniProtKB-EC"/>
</dbReference>
<dbReference type="STRING" id="5466.A0A4R8RCR2"/>
<comment type="caution">
    <text evidence="15">The sequence shown here is derived from an EMBL/GenBank/DDBJ whole genome shotgun (WGS) entry which is preliminary data.</text>
</comment>
<dbReference type="GO" id="GO:1990180">
    <property type="term" value="P:mitochondrial tRNA 3'-end processing"/>
    <property type="evidence" value="ECO:0007669"/>
    <property type="project" value="TreeGrafter"/>
</dbReference>
<feature type="domain" description="Metallo-beta-lactamase" evidence="13">
    <location>
        <begin position="841"/>
        <end position="1047"/>
    </location>
</feature>
<evidence type="ECO:0000259" key="14">
    <source>
        <dbReference type="Pfam" id="PF13691"/>
    </source>
</evidence>
<dbReference type="GO" id="GO:0005739">
    <property type="term" value="C:mitochondrion"/>
    <property type="evidence" value="ECO:0007669"/>
    <property type="project" value="TreeGrafter"/>
</dbReference>
<name>A0A4R8RCR2_COLTR</name>
<accession>A0A4R8RCR2</accession>
<keyword evidence="6" id="KW-0540">Nuclease</keyword>
<dbReference type="AlphaFoldDB" id="A0A4R8RCR2"/>
<feature type="domain" description="tRNase Z endonuclease" evidence="14">
    <location>
        <begin position="268"/>
        <end position="329"/>
    </location>
</feature>
<evidence type="ECO:0000256" key="10">
    <source>
        <dbReference type="ARBA" id="ARBA00022833"/>
    </source>
</evidence>
<protein>
    <recommendedName>
        <fullName evidence="4">ribonuclease Z</fullName>
        <ecNumber evidence="4">3.1.26.11</ecNumber>
    </recommendedName>
</protein>
<feature type="region of interest" description="Disordered" evidence="11">
    <location>
        <begin position="213"/>
        <end position="258"/>
    </location>
</feature>
<feature type="signal peptide" evidence="12">
    <location>
        <begin position="1"/>
        <end position="19"/>
    </location>
</feature>
<dbReference type="EMBL" id="RYZW01000059">
    <property type="protein sequence ID" value="TDZ54475.1"/>
    <property type="molecule type" value="Genomic_DNA"/>
</dbReference>
<dbReference type="InterPro" id="IPR027794">
    <property type="entry name" value="tRNase_Z_dom"/>
</dbReference>
<reference evidence="15 16" key="1">
    <citation type="submission" date="2018-12" db="EMBL/GenBank/DDBJ databases">
        <title>Genome sequence and assembly of Colletotrichum trifolii.</title>
        <authorList>
            <person name="Gan P."/>
            <person name="Shirasu K."/>
        </authorList>
    </citation>
    <scope>NUCLEOTIDE SEQUENCE [LARGE SCALE GENOMIC DNA]</scope>
    <source>
        <strain evidence="15 16">543-2</strain>
    </source>
</reference>
<dbReference type="Pfam" id="PF13691">
    <property type="entry name" value="Lactamase_B_4"/>
    <property type="match status" value="1"/>
</dbReference>
<dbReference type="Pfam" id="PF12706">
    <property type="entry name" value="Lactamase_B_2"/>
    <property type="match status" value="1"/>
</dbReference>
<sequence length="1113" mass="124384">MSVIRSSSSALLLIGGVATLPGAASVRSQFQQSTSAWQAADAELGYMQQPIGPATPKTTSRVASTPARRRSQNLAPLFLRNNFLKKKLENQNFQLLRTRLRSLAPLFLRNNFLKKKLENQNFQLLRTRLRSLAPLLRPKNLVEKQLKNRNLQLLIRQRPQNLAPLLLRNNFHKKKLENQNLHLLPTRPRNPVPPFRRKHHNLRHNILAFAATPPTRYFLRPPDKPSQGVNQPQPKKTGSGIRSGPKSKPRSPISPDDTVTAKMTSWVQVATTPTADTGPSLVLHFDHRRYLFGHLSEGTQRALNQRKYSMAKLETLFLSGPSTWRHTGGMVGMLLTLADVLEGSRKSVQEHNDARKKMGKSLLEDKGPERLEIHGGRHLTHSIATSRNFIFRKGMPIRAVELDEETRSAAHDLSKPDWEDDAIQVWKVPVVAAEQNSRKRSFDVMNTSDDNSDEDSDANSGANNGETFPYSVAQKKIDKEAVAAVVEQMFSSDWTMDTLAETKLHDVRLPATIFVRRDGQISKYTGPMPGGDEDVPNIDVLVRIPWPATKVRFLPKLADPANMSVCYVVKNRGRRGKFNPKVAKQHGVQPTDFKRLTSGQTVTGADGVEVTPEMVLAPPEKPSGFAVIDIPGVSSIESFLQRYEWKDAELMNNVLVFYWLLGKSVVDDSRIQAFMKGRPEVKHVVLAPDACSNMIAFESYAILLAKLRRIDADRFPLLGFDNTTRDLSFIGPNVETAGVGMKAYLTPYLAKDQKSVAAREQALLPPPTFEEVETMPQEVLALADQARMRVKDPKFLAAVERAEKDIPNRDTEIIPLGTGSALPSKYRNVSGTLIRVPKYGNYLLDCGENTLGQLRRAFNAQEVESILRDLRCVFISHMHADHHLGLVTLLQAWDDATANIDPPPQLTIICPAMMKNFLHESKYLQRLATDRMVFPRAQWSDAIIARDLPPGDPSMLSSFSQVPVVHCHQAFAVVLTWPSGLKIAFSGDCRPSDNLVKAGMGATLLVHESTFNDDKLGDAKAKKHSTMGEALDVAYRMGARRVLLTHFSQRYAKMPLLEERKTANGADQAVLVAFDQMRVKLGEFRQAMEFLPAISRLIEIEDAKDSKQTGEDA</sequence>
<evidence type="ECO:0000256" key="8">
    <source>
        <dbReference type="ARBA" id="ARBA00022759"/>
    </source>
</evidence>
<evidence type="ECO:0000313" key="16">
    <source>
        <dbReference type="Proteomes" id="UP000295703"/>
    </source>
</evidence>
<evidence type="ECO:0000256" key="7">
    <source>
        <dbReference type="ARBA" id="ARBA00022723"/>
    </source>
</evidence>
<keyword evidence="9" id="KW-0378">Hydrolase</keyword>
<dbReference type="EC" id="3.1.26.11" evidence="4"/>
<gene>
    <name evidence="15" type="primary">trz1</name>
    <name evidence="15" type="ORF">CTRI78_v006341</name>
</gene>
<keyword evidence="10" id="KW-0862">Zinc</keyword>
<evidence type="ECO:0000259" key="13">
    <source>
        <dbReference type="Pfam" id="PF12706"/>
    </source>
</evidence>
<feature type="compositionally biased region" description="Polar residues" evidence="11">
    <location>
        <begin position="227"/>
        <end position="236"/>
    </location>
</feature>
<dbReference type="InterPro" id="IPR036866">
    <property type="entry name" value="RibonucZ/Hydroxyglut_hydro"/>
</dbReference>
<feature type="chain" id="PRO_5020520057" description="ribonuclease Z" evidence="12">
    <location>
        <begin position="20"/>
        <end position="1113"/>
    </location>
</feature>
<keyword evidence="5" id="KW-0819">tRNA processing</keyword>
<evidence type="ECO:0000256" key="6">
    <source>
        <dbReference type="ARBA" id="ARBA00022722"/>
    </source>
</evidence>
<evidence type="ECO:0000256" key="1">
    <source>
        <dbReference type="ARBA" id="ARBA00000402"/>
    </source>
</evidence>
<evidence type="ECO:0000256" key="11">
    <source>
        <dbReference type="SAM" id="MobiDB-lite"/>
    </source>
</evidence>
<evidence type="ECO:0000313" key="15">
    <source>
        <dbReference type="EMBL" id="TDZ54475.1"/>
    </source>
</evidence>
<comment type="similarity">
    <text evidence="3">Belongs to the RNase Z family.</text>
</comment>
<evidence type="ECO:0000256" key="9">
    <source>
        <dbReference type="ARBA" id="ARBA00022801"/>
    </source>
</evidence>
<keyword evidence="8" id="KW-0255">Endonuclease</keyword>
<dbReference type="SUPFAM" id="SSF56281">
    <property type="entry name" value="Metallo-hydrolase/oxidoreductase"/>
    <property type="match status" value="1"/>
</dbReference>
<dbReference type="InterPro" id="IPR047151">
    <property type="entry name" value="RNZ2-like"/>
</dbReference>
<dbReference type="InterPro" id="IPR001279">
    <property type="entry name" value="Metallo-B-lactamas"/>
</dbReference>
<organism evidence="15 16">
    <name type="scientific">Colletotrichum trifolii</name>
    <dbReference type="NCBI Taxonomy" id="5466"/>
    <lineage>
        <taxon>Eukaryota</taxon>
        <taxon>Fungi</taxon>
        <taxon>Dikarya</taxon>
        <taxon>Ascomycota</taxon>
        <taxon>Pezizomycotina</taxon>
        <taxon>Sordariomycetes</taxon>
        <taxon>Hypocreomycetidae</taxon>
        <taxon>Glomerellales</taxon>
        <taxon>Glomerellaceae</taxon>
        <taxon>Colletotrichum</taxon>
        <taxon>Colletotrichum orbiculare species complex</taxon>
    </lineage>
</organism>
<proteinExistence type="inferred from homology"/>